<dbReference type="RefSeq" id="XP_018256837.1">
    <property type="nucleotide sequence ID" value="XM_018396288.1"/>
</dbReference>
<dbReference type="GO" id="GO:0046983">
    <property type="term" value="F:protein dimerization activity"/>
    <property type="evidence" value="ECO:0007669"/>
    <property type="project" value="InterPro"/>
</dbReference>
<gene>
    <name evidence="3" type="ORF">FOXG_06848</name>
    <name evidence="4" type="ORF">FOXG_16216</name>
</gene>
<reference evidence="3" key="1">
    <citation type="submission" date="2007-04" db="EMBL/GenBank/DDBJ databases">
        <authorList>
            <consortium name="The Broad Institute Genome Sequencing Platform"/>
            <person name="Birren B."/>
            <person name="Lander E."/>
            <person name="Galagan J."/>
            <person name="Nusbaum C."/>
            <person name="Devon K."/>
            <person name="Ma L.-J."/>
            <person name="Jaffe D."/>
            <person name="Butler J."/>
            <person name="Alvarez P."/>
            <person name="Gnerre S."/>
            <person name="Grabherr M."/>
            <person name="Kleber M."/>
            <person name="Mauceli E."/>
            <person name="Brockman W."/>
            <person name="MacCallum I.A."/>
            <person name="Young S."/>
            <person name="LaButti K."/>
            <person name="DeCaprio D."/>
            <person name="Crawford M."/>
            <person name="Koehrsen M."/>
            <person name="Engels R."/>
            <person name="Montgomery P."/>
            <person name="Pearson M."/>
            <person name="Howarth C."/>
            <person name="Larson L."/>
            <person name="White J."/>
            <person name="O'Leary S."/>
            <person name="Kodira C."/>
            <person name="Zeng Q."/>
            <person name="Yandava C."/>
            <person name="Alvarado L."/>
            <person name="Kistler C."/>
            <person name="Shim W.-B."/>
            <person name="Kang S."/>
            <person name="Woloshuk C."/>
        </authorList>
    </citation>
    <scope>NUCLEOTIDE SEQUENCE</scope>
    <source>
        <strain evidence="3">4287</strain>
    </source>
</reference>
<organism evidence="3 5">
    <name type="scientific">Fusarium oxysporum f. sp. lycopersici (strain 4287 / CBS 123668 / FGSC 9935 / NRRL 34936)</name>
    <name type="common">Fusarium vascular wilt of tomato</name>
    <dbReference type="NCBI Taxonomy" id="426428"/>
    <lineage>
        <taxon>Eukaryota</taxon>
        <taxon>Fungi</taxon>
        <taxon>Dikarya</taxon>
        <taxon>Ascomycota</taxon>
        <taxon>Pezizomycotina</taxon>
        <taxon>Sordariomycetes</taxon>
        <taxon>Hypocreomycetidae</taxon>
        <taxon>Hypocreales</taxon>
        <taxon>Nectriaceae</taxon>
        <taxon>Fusarium</taxon>
        <taxon>Fusarium oxysporum species complex</taxon>
    </lineage>
</organism>
<evidence type="ECO:0000256" key="1">
    <source>
        <dbReference type="SAM" id="MobiDB-lite"/>
    </source>
</evidence>
<name>A0A0J9V107_FUSO4</name>
<feature type="compositionally biased region" description="Polar residues" evidence="1">
    <location>
        <begin position="107"/>
        <end position="118"/>
    </location>
</feature>
<dbReference type="Pfam" id="PF00010">
    <property type="entry name" value="HLH"/>
    <property type="match status" value="1"/>
</dbReference>
<dbReference type="VEuPathDB" id="FungiDB:FOXG_06848"/>
<dbReference type="OrthoDB" id="3542681at2759"/>
<dbReference type="SUPFAM" id="SSF47459">
    <property type="entry name" value="HLH, helix-loop-helix DNA-binding domain"/>
    <property type="match status" value="1"/>
</dbReference>
<dbReference type="KEGG" id="fox:FOXG_16216"/>
<dbReference type="Proteomes" id="UP000009097">
    <property type="component" value="Unassembled WGS sequence"/>
</dbReference>
<accession>A0A0J9V107</accession>
<feature type="compositionally biased region" description="Basic residues" evidence="1">
    <location>
        <begin position="132"/>
        <end position="143"/>
    </location>
</feature>
<dbReference type="RefSeq" id="XP_018242883.1">
    <property type="nucleotide sequence ID" value="XM_018385491.1"/>
</dbReference>
<reference evidence="3" key="2">
    <citation type="journal article" date="2010" name="Nature">
        <title>Comparative genomics reveals mobile pathogenicity chromosomes in Fusarium.</title>
        <authorList>
            <person name="Ma L.J."/>
            <person name="van der Does H.C."/>
            <person name="Borkovich K.A."/>
            <person name="Coleman J.J."/>
            <person name="Daboussi M.J."/>
            <person name="Di Pietro A."/>
            <person name="Dufresne M."/>
            <person name="Freitag M."/>
            <person name="Grabherr M."/>
            <person name="Henrissat B."/>
            <person name="Houterman P.M."/>
            <person name="Kang S."/>
            <person name="Shim W.B."/>
            <person name="Woloshuk C."/>
            <person name="Xie X."/>
            <person name="Xu J.R."/>
            <person name="Antoniw J."/>
            <person name="Baker S.E."/>
            <person name="Bluhm B.H."/>
            <person name="Breakspear A."/>
            <person name="Brown D.W."/>
            <person name="Butchko R.A."/>
            <person name="Chapman S."/>
            <person name="Coulson R."/>
            <person name="Coutinho P.M."/>
            <person name="Danchin E.G."/>
            <person name="Diener A."/>
            <person name="Gale L.R."/>
            <person name="Gardiner D.M."/>
            <person name="Goff S."/>
            <person name="Hammond-Kosack K.E."/>
            <person name="Hilburn K."/>
            <person name="Hua-Van A."/>
            <person name="Jonkers W."/>
            <person name="Kazan K."/>
            <person name="Kodira C.D."/>
            <person name="Koehrsen M."/>
            <person name="Kumar L."/>
            <person name="Lee Y.H."/>
            <person name="Li L."/>
            <person name="Manners J.M."/>
            <person name="Miranda-Saavedra D."/>
            <person name="Mukherjee M."/>
            <person name="Park G."/>
            <person name="Park J."/>
            <person name="Park S.Y."/>
            <person name="Proctor R.H."/>
            <person name="Regev A."/>
            <person name="Ruiz-Roldan M.C."/>
            <person name="Sain D."/>
            <person name="Sakthikumar S."/>
            <person name="Sykes S."/>
            <person name="Schwartz D.C."/>
            <person name="Turgeon B.G."/>
            <person name="Wapinski I."/>
            <person name="Yoder O."/>
            <person name="Young S."/>
            <person name="Zeng Q."/>
            <person name="Zhou S."/>
            <person name="Galagan J."/>
            <person name="Cuomo C.A."/>
            <person name="Kistler H.C."/>
            <person name="Rep M."/>
        </authorList>
    </citation>
    <scope>NUCLEOTIDE SEQUENCE [LARGE SCALE GENOMIC DNA]</scope>
    <source>
        <strain evidence="3">4287</strain>
    </source>
</reference>
<dbReference type="VEuPathDB" id="FungiDB:FOXG_16216"/>
<dbReference type="GeneID" id="28957140"/>
<dbReference type="InterPro" id="IPR011598">
    <property type="entry name" value="bHLH_dom"/>
</dbReference>
<dbReference type="GeneID" id="28948641"/>
<dbReference type="AlphaFoldDB" id="A0A0J9V107"/>
<dbReference type="KEGG" id="fox:FOXG_06848"/>
<dbReference type="InterPro" id="IPR036638">
    <property type="entry name" value="HLH_DNA-bd_sf"/>
</dbReference>
<protein>
    <recommendedName>
        <fullName evidence="2">BHLH domain-containing protein</fullName>
    </recommendedName>
</protein>
<evidence type="ECO:0000313" key="5">
    <source>
        <dbReference type="Proteomes" id="UP000009097"/>
    </source>
</evidence>
<dbReference type="SMART" id="SM00353">
    <property type="entry name" value="HLH"/>
    <property type="match status" value="1"/>
</dbReference>
<dbReference type="EMBL" id="DS231702">
    <property type="protein sequence ID" value="KNB04838.1"/>
    <property type="molecule type" value="Genomic_DNA"/>
</dbReference>
<feature type="domain" description="BHLH" evidence="2">
    <location>
        <begin position="151"/>
        <end position="215"/>
    </location>
</feature>
<evidence type="ECO:0000313" key="3">
    <source>
        <dbReference type="EMBL" id="KNB04838.1"/>
    </source>
</evidence>
<sequence length="229" mass="25233">MAVMEVDGTLDTLARGYDESQFQMPPDCSLEQATIKNHISNMNEYLASEHFTNTFGSSGLSDLLEADLSMACQPRLETSLDYICPDTNTGTPRGATCGPLSPHEESNPSNQQAPSKNISLPAPNGELELRPASHKSKNRKRRSATPSNQLRARECHNLVEKHYRARLKTQFERLLAVLPAAQGRSLAGRDTAASLGQVLSRGQVLDMARNRILELEGKIEFILNMKQDG</sequence>
<dbReference type="PROSITE" id="PS50888">
    <property type="entry name" value="BHLH"/>
    <property type="match status" value="1"/>
</dbReference>
<evidence type="ECO:0000313" key="4">
    <source>
        <dbReference type="EMBL" id="KNB18792.1"/>
    </source>
</evidence>
<dbReference type="EMBL" id="DS231728">
    <property type="protein sequence ID" value="KNB18792.1"/>
    <property type="molecule type" value="Genomic_DNA"/>
</dbReference>
<proteinExistence type="predicted"/>
<dbReference type="Gene3D" id="4.10.280.10">
    <property type="entry name" value="Helix-loop-helix DNA-binding domain"/>
    <property type="match status" value="1"/>
</dbReference>
<feature type="region of interest" description="Disordered" evidence="1">
    <location>
        <begin position="93"/>
        <end position="152"/>
    </location>
</feature>
<evidence type="ECO:0000259" key="2">
    <source>
        <dbReference type="PROSITE" id="PS50888"/>
    </source>
</evidence>